<dbReference type="RefSeq" id="WP_013932693.1">
    <property type="nucleotide sequence ID" value="NC_015707.1"/>
</dbReference>
<feature type="transmembrane region" description="Helical" evidence="1">
    <location>
        <begin position="56"/>
        <end position="82"/>
    </location>
</feature>
<gene>
    <name evidence="2" type="ORF">Theth_1420</name>
</gene>
<evidence type="ECO:0008006" key="4">
    <source>
        <dbReference type="Google" id="ProtNLM"/>
    </source>
</evidence>
<sequence length="179" mass="19548" precursor="true">MNLKLTKRIIIVGLILTLSGDLGLGVFASIFGSILFLTGILNLARIFKHAEIAPAFFMPVALQIVLAILGQVVAGKSLPFLVKIYEGLTQQELKNIEGWVSWFVPSLILMAVLSIAIFGFFSRAYRILAESSNIKTFSTVAKLYKWAAFLFILLVGAVLSIVAQVVAIMGFARIKEEGL</sequence>
<organism evidence="2 3">
    <name type="scientific">Pseudothermotoga thermarum DSM 5069</name>
    <dbReference type="NCBI Taxonomy" id="688269"/>
    <lineage>
        <taxon>Bacteria</taxon>
        <taxon>Thermotogati</taxon>
        <taxon>Thermotogota</taxon>
        <taxon>Thermotogae</taxon>
        <taxon>Thermotogales</taxon>
        <taxon>Thermotogaceae</taxon>
        <taxon>Pseudothermotoga</taxon>
    </lineage>
</organism>
<reference evidence="2 3" key="1">
    <citation type="submission" date="2010-11" db="EMBL/GenBank/DDBJ databases">
        <title>The complete genome of Thermotoga thermarum DSM 5069.</title>
        <authorList>
            <consortium name="US DOE Joint Genome Institute (JGI-PGF)"/>
            <person name="Lucas S."/>
            <person name="Copeland A."/>
            <person name="Lapidus A."/>
            <person name="Bruce D."/>
            <person name="Goodwin L."/>
            <person name="Pitluck S."/>
            <person name="Kyrpides N."/>
            <person name="Mavromatis K."/>
            <person name="Ivanova N."/>
            <person name="Zeytun A."/>
            <person name="Brettin T."/>
            <person name="Detter J.C."/>
            <person name="Tapia R."/>
            <person name="Han C."/>
            <person name="Land M."/>
            <person name="Hauser L."/>
            <person name="Markowitz V."/>
            <person name="Cheng J.-F."/>
            <person name="Hugenholtz P."/>
            <person name="Woyke T."/>
            <person name="Wu D."/>
            <person name="Spring S."/>
            <person name="Schroeder M."/>
            <person name="Brambilla E."/>
            <person name="Klenk H.-P."/>
            <person name="Eisen J.A."/>
        </authorList>
    </citation>
    <scope>NUCLEOTIDE SEQUENCE [LARGE SCALE GENOMIC DNA]</scope>
    <source>
        <strain evidence="2 3">DSM 5069</strain>
    </source>
</reference>
<dbReference type="AlphaFoldDB" id="F7YUK6"/>
<feature type="transmembrane region" description="Helical" evidence="1">
    <location>
        <begin position="102"/>
        <end position="125"/>
    </location>
</feature>
<dbReference type="HOGENOM" id="CLU_1502253_0_0_0"/>
<evidence type="ECO:0000256" key="1">
    <source>
        <dbReference type="SAM" id="Phobius"/>
    </source>
</evidence>
<dbReference type="Proteomes" id="UP000006804">
    <property type="component" value="Chromosome"/>
</dbReference>
<keyword evidence="3" id="KW-1185">Reference proteome</keyword>
<dbReference type="KEGG" id="tta:Theth_1420"/>
<accession>F7YUK6</accession>
<keyword evidence="1" id="KW-1133">Transmembrane helix</keyword>
<keyword evidence="1" id="KW-0812">Transmembrane</keyword>
<feature type="transmembrane region" description="Helical" evidence="1">
    <location>
        <begin position="22"/>
        <end position="44"/>
    </location>
</feature>
<dbReference type="PATRIC" id="fig|688269.3.peg.1468"/>
<dbReference type="STRING" id="688269.Theth_1420"/>
<proteinExistence type="predicted"/>
<dbReference type="Pfam" id="PF06195">
    <property type="entry name" value="DUF996"/>
    <property type="match status" value="1"/>
</dbReference>
<evidence type="ECO:0000313" key="3">
    <source>
        <dbReference type="Proteomes" id="UP000006804"/>
    </source>
</evidence>
<feature type="transmembrane region" description="Helical" evidence="1">
    <location>
        <begin position="146"/>
        <end position="172"/>
    </location>
</feature>
<evidence type="ECO:0000313" key="2">
    <source>
        <dbReference type="EMBL" id="AEH51479.1"/>
    </source>
</evidence>
<dbReference type="InterPro" id="IPR010397">
    <property type="entry name" value="DUF996"/>
</dbReference>
<dbReference type="EMBL" id="CP002351">
    <property type="protein sequence ID" value="AEH51479.1"/>
    <property type="molecule type" value="Genomic_DNA"/>
</dbReference>
<protein>
    <recommendedName>
        <fullName evidence="4">DUF996 domain-containing protein</fullName>
    </recommendedName>
</protein>
<name>F7YUK6_9THEM</name>
<keyword evidence="1" id="KW-0472">Membrane</keyword>